<dbReference type="Proteomes" id="UP000054284">
    <property type="component" value="Unassembled WGS sequence"/>
</dbReference>
<evidence type="ECO:0000313" key="2">
    <source>
        <dbReference type="Proteomes" id="UP000054284"/>
    </source>
</evidence>
<evidence type="ECO:0000313" key="1">
    <source>
        <dbReference type="EMBL" id="EWG06498.1"/>
    </source>
</evidence>
<gene>
    <name evidence="1" type="ORF">ASUL_09274</name>
</gene>
<keyword evidence="2" id="KW-1185">Reference proteome</keyword>
<proteinExistence type="predicted"/>
<sequence length="55" mass="6155">MTVGKGEQYVIIPARLEDAKHFKLAEGLQKSTATRLTRSKESTKGYPFTEELLVS</sequence>
<name>W7KJS3_9CREN</name>
<organism evidence="1 2">
    <name type="scientific">Candidatus Aramenus sulfurataquae</name>
    <dbReference type="NCBI Taxonomy" id="1326980"/>
    <lineage>
        <taxon>Archaea</taxon>
        <taxon>Thermoproteota</taxon>
        <taxon>Thermoprotei</taxon>
        <taxon>Sulfolobales</taxon>
        <taxon>Sulfolobaceae</taxon>
        <taxon>Candidatus Aramenus</taxon>
    </lineage>
</organism>
<accession>W7KJS3</accession>
<dbReference type="EMBL" id="ASRH01000019">
    <property type="protein sequence ID" value="EWG06498.1"/>
    <property type="molecule type" value="Genomic_DNA"/>
</dbReference>
<protein>
    <submittedName>
        <fullName evidence="1">Uncharacterized protein</fullName>
    </submittedName>
</protein>
<comment type="caution">
    <text evidence="1">The sequence shown here is derived from an EMBL/GenBank/DDBJ whole genome shotgun (WGS) entry which is preliminary data.</text>
</comment>
<reference evidence="1 2" key="1">
    <citation type="journal article" date="2014" name="Genome Announc.">
        <title>Draft Genome Sequence of the Sulfolobales Archaeon AZ1, Obtained through Metagenomic Analysis of a Mexican Hot Spring.</title>
        <authorList>
            <person name="Servin-Garciduenas L.E."/>
            <person name="Martinez-Romero E."/>
        </authorList>
    </citation>
    <scope>NUCLEOTIDE SEQUENCE [LARGE SCALE GENOMIC DNA]</scope>
    <source>
        <strain evidence="1">AZ1-illumnia</strain>
    </source>
</reference>
<dbReference type="AlphaFoldDB" id="W7KJS3"/>